<keyword evidence="4" id="KW-0010">Activator</keyword>
<dbReference type="EMBL" id="JAAGVB010000028">
    <property type="protein sequence ID" value="NEW34516.1"/>
    <property type="molecule type" value="Genomic_DNA"/>
</dbReference>
<dbReference type="GO" id="GO:0003700">
    <property type="term" value="F:DNA-binding transcription factor activity"/>
    <property type="evidence" value="ECO:0007669"/>
    <property type="project" value="InterPro"/>
</dbReference>
<dbReference type="PANTHER" id="PTHR30346">
    <property type="entry name" value="TRANSCRIPTIONAL DUAL REGULATOR HCAR-RELATED"/>
    <property type="match status" value="1"/>
</dbReference>
<reference evidence="7 8" key="1">
    <citation type="submission" date="2020-01" db="EMBL/GenBank/DDBJ databases">
        <title>Genetics and antimicrobial susceptibilities of Nocardia species isolated from the soil; a comparison with species isolated from humans.</title>
        <authorList>
            <person name="Carrasco G."/>
            <person name="Monzon S."/>
            <person name="Sansegundo M."/>
            <person name="Garcia E."/>
            <person name="Garrido N."/>
            <person name="Medina M.J."/>
            <person name="Villalon P."/>
            <person name="Ramirez-Arocha A.C."/>
            <person name="Jimenez P."/>
            <person name="Cuesta I."/>
            <person name="Valdezate S."/>
        </authorList>
    </citation>
    <scope>NUCLEOTIDE SEQUENCE [LARGE SCALE GENOMIC DNA]</scope>
    <source>
        <strain evidence="7 8">CNM20110626</strain>
    </source>
</reference>
<evidence type="ECO:0000256" key="4">
    <source>
        <dbReference type="ARBA" id="ARBA00023159"/>
    </source>
</evidence>
<dbReference type="FunFam" id="1.10.10.10:FF:000001">
    <property type="entry name" value="LysR family transcriptional regulator"/>
    <property type="match status" value="1"/>
</dbReference>
<evidence type="ECO:0000256" key="3">
    <source>
        <dbReference type="ARBA" id="ARBA00023125"/>
    </source>
</evidence>
<dbReference type="PRINTS" id="PR00039">
    <property type="entry name" value="HTHLYSR"/>
</dbReference>
<evidence type="ECO:0000256" key="1">
    <source>
        <dbReference type="ARBA" id="ARBA00009437"/>
    </source>
</evidence>
<dbReference type="InterPro" id="IPR036388">
    <property type="entry name" value="WH-like_DNA-bd_sf"/>
</dbReference>
<comment type="caution">
    <text evidence="7">The sequence shown here is derived from an EMBL/GenBank/DDBJ whole genome shotgun (WGS) entry which is preliminary data.</text>
</comment>
<evidence type="ECO:0000256" key="2">
    <source>
        <dbReference type="ARBA" id="ARBA00023015"/>
    </source>
</evidence>
<dbReference type="SUPFAM" id="SSF46785">
    <property type="entry name" value="Winged helix' DNA-binding domain"/>
    <property type="match status" value="1"/>
</dbReference>
<name>A0A6P1CTA5_9NOCA</name>
<dbReference type="Gene3D" id="1.10.10.10">
    <property type="entry name" value="Winged helix-like DNA-binding domain superfamily/Winged helix DNA-binding domain"/>
    <property type="match status" value="1"/>
</dbReference>
<protein>
    <submittedName>
        <fullName evidence="7">LysR family transcriptional regulator</fullName>
    </submittedName>
</protein>
<dbReference type="AlphaFoldDB" id="A0A6P1CTA5"/>
<dbReference type="PROSITE" id="PS50931">
    <property type="entry name" value="HTH_LYSR"/>
    <property type="match status" value="1"/>
</dbReference>
<accession>A0A6P1CTA5</accession>
<dbReference type="Pfam" id="PF03466">
    <property type="entry name" value="LysR_substrate"/>
    <property type="match status" value="1"/>
</dbReference>
<dbReference type="SUPFAM" id="SSF53850">
    <property type="entry name" value="Periplasmic binding protein-like II"/>
    <property type="match status" value="1"/>
</dbReference>
<dbReference type="InterPro" id="IPR036390">
    <property type="entry name" value="WH_DNA-bd_sf"/>
</dbReference>
<feature type="domain" description="HTH lysR-type" evidence="6">
    <location>
        <begin position="6"/>
        <end position="63"/>
    </location>
</feature>
<dbReference type="CDD" id="cd08414">
    <property type="entry name" value="PBP2_LTTR_aromatics_like"/>
    <property type="match status" value="1"/>
</dbReference>
<evidence type="ECO:0000259" key="6">
    <source>
        <dbReference type="PROSITE" id="PS50931"/>
    </source>
</evidence>
<organism evidence="7 8">
    <name type="scientific">Nocardia cyriacigeorgica</name>
    <dbReference type="NCBI Taxonomy" id="135487"/>
    <lineage>
        <taxon>Bacteria</taxon>
        <taxon>Bacillati</taxon>
        <taxon>Actinomycetota</taxon>
        <taxon>Actinomycetes</taxon>
        <taxon>Mycobacteriales</taxon>
        <taxon>Nocardiaceae</taxon>
        <taxon>Nocardia</taxon>
    </lineage>
</organism>
<dbReference type="GO" id="GO:0003677">
    <property type="term" value="F:DNA binding"/>
    <property type="evidence" value="ECO:0007669"/>
    <property type="project" value="UniProtKB-KW"/>
</dbReference>
<keyword evidence="3" id="KW-0238">DNA-binding</keyword>
<dbReference type="RefSeq" id="WP_163845771.1">
    <property type="nucleotide sequence ID" value="NZ_JAAGVB010000028.1"/>
</dbReference>
<evidence type="ECO:0000256" key="5">
    <source>
        <dbReference type="ARBA" id="ARBA00023163"/>
    </source>
</evidence>
<evidence type="ECO:0000313" key="7">
    <source>
        <dbReference type="EMBL" id="NEW34516.1"/>
    </source>
</evidence>
<keyword evidence="5" id="KW-0804">Transcription</keyword>
<dbReference type="Pfam" id="PF00126">
    <property type="entry name" value="HTH_1"/>
    <property type="match status" value="1"/>
</dbReference>
<keyword evidence="2" id="KW-0805">Transcription regulation</keyword>
<dbReference type="Gene3D" id="3.40.190.10">
    <property type="entry name" value="Periplasmic binding protein-like II"/>
    <property type="match status" value="2"/>
</dbReference>
<proteinExistence type="inferred from homology"/>
<evidence type="ECO:0000313" key="8">
    <source>
        <dbReference type="Proteomes" id="UP000471166"/>
    </source>
</evidence>
<dbReference type="PANTHER" id="PTHR30346:SF17">
    <property type="entry name" value="LYSR FAMILY TRANSCRIPTIONAL REGULATOR"/>
    <property type="match status" value="1"/>
</dbReference>
<dbReference type="InterPro" id="IPR005119">
    <property type="entry name" value="LysR_subst-bd"/>
</dbReference>
<dbReference type="Proteomes" id="UP000471166">
    <property type="component" value="Unassembled WGS sequence"/>
</dbReference>
<gene>
    <name evidence="7" type="ORF">GV791_18410</name>
</gene>
<comment type="similarity">
    <text evidence="1">Belongs to the LysR transcriptional regulatory family.</text>
</comment>
<dbReference type="InterPro" id="IPR000847">
    <property type="entry name" value="LysR_HTH_N"/>
</dbReference>
<dbReference type="GO" id="GO:0032993">
    <property type="term" value="C:protein-DNA complex"/>
    <property type="evidence" value="ECO:0007669"/>
    <property type="project" value="TreeGrafter"/>
</dbReference>
<sequence length="319" mass="33410">MADDVLDPRRLRQFLAVAEHMNMSRAAAELHLTQQAVSSTIKTLERDLGVRLLHRSGRRISLTPAGAALRAGARPVIDAAAALARDTRQAADAGRRAHLAIAHTPAISSEEVFDLTAGVRAAYPDASITARPCFPDELVAALRDGSADVALRRGATSPDDVAAAVIAYTPLHVAVAATHRLAQHTTLTMDQLAGERLIVWGPPGTSFYADYLLSVCRRAGFEPPVVVNHIQGTAPTTAVIGTDCFAFVTAEPGTYHHGQAVVRSIDQPPVAPVQALWLRHTESALRRAFLGGPQASQDGAAAGDGEAGAGDVAAVVAGE</sequence>